<feature type="compositionally biased region" description="Low complexity" evidence="1">
    <location>
        <begin position="341"/>
        <end position="353"/>
    </location>
</feature>
<feature type="transmembrane region" description="Helical" evidence="2">
    <location>
        <begin position="177"/>
        <end position="200"/>
    </location>
</feature>
<feature type="transmembrane region" description="Helical" evidence="2">
    <location>
        <begin position="212"/>
        <end position="234"/>
    </location>
</feature>
<feature type="transmembrane region" description="Helical" evidence="2">
    <location>
        <begin position="1158"/>
        <end position="1179"/>
    </location>
</feature>
<dbReference type="GeneID" id="5716023"/>
<evidence type="ECO:0000256" key="2">
    <source>
        <dbReference type="SAM" id="Phobius"/>
    </source>
</evidence>
<dbReference type="Gramene" id="PNW77459">
    <property type="protein sequence ID" value="PNW77459"/>
    <property type="gene ID" value="CHLRE_10g437550v5"/>
</dbReference>
<feature type="transmembrane region" description="Helical" evidence="2">
    <location>
        <begin position="101"/>
        <end position="125"/>
    </location>
</feature>
<dbReference type="PaxDb" id="3055-EDP05651"/>
<proteinExistence type="predicted"/>
<dbReference type="KEGG" id="cre:CHLRE_10g437550v5"/>
<keyword evidence="4" id="KW-1185">Reference proteome</keyword>
<name>A0A2K3DAA5_CHLRE</name>
<feature type="transmembrane region" description="Helical" evidence="2">
    <location>
        <begin position="1074"/>
        <end position="1093"/>
    </location>
</feature>
<dbReference type="ExpressionAtlas" id="A0A2K3DAA5">
    <property type="expression patterns" value="baseline"/>
</dbReference>
<dbReference type="RefSeq" id="XP_042920140.1">
    <property type="nucleotide sequence ID" value="XM_043066743.1"/>
</dbReference>
<protein>
    <submittedName>
        <fullName evidence="3">Uncharacterized protein</fullName>
    </submittedName>
</protein>
<sequence>MGDKVAAAGCSRRRSASVERPAGLAAYVARARLGMDVAGSWLMAVMLLVYMRTSVVESGCSLEVAAGRALPEFPCGAPPLVQVLHVVCNAPFYAIVRPWRLGDWACLVAACGYAAPAPLLTLVAAAMSSRPTRIWLWWVRHRDVVLGLRTFLLTTFLHTASYLLLPRDKWLQSGFAAYSNAIATRPIADALSISCVWVFFPTRLSVALPLAACRGALAFALSASVGPVVVPALWQASGRATGSSSSSIAAAGAERGLPVQPVLLSQMPAPMQLLVALLHVVLPAAVCFVSELHVRRSFAAHMQQQRQQEWAAARLTQEQRAAPQYWNVAAGQLRAGGAGAAAGAAPCGASGRGQELRSAGTQLKVGPSRSSIDPPPAPAISSDVSAGGGAGSSSASGILVGLDSGHRMTARPTGPRASSYGGPGAASCSSSSSSATGGYDGKAWAGALSPTTVCNMVPSESEPNSEADVLLLVCQQQKQQKQQCAGAAEAPAAKRVLTAHLTARAVAAVGPSSPASVARAQPRRPRKAPLPAYQGLTSMCHISVKVQQHPSTFEVYSHCLLQAAPGILAAARGLGSGPWAAAPAAQSGAVVVRGCALLIAWRHGLLADRHLVVEGGGPGFGGTASAESAPWLHGLLPALDGVRGVAWQYGVPGLTAASCGPACRTATYVQLLHLTPPVLPLPGGPTASDAMAPPPEPLRLRLFSAGPQRARLLVVGSSSTEAAAGATAAGGLRPQRVFAELQVLLCGGDQELELGGEVLRQLLLMACVEAEAPTGRGWALQLLLLPPVHDGDEELVEAAEGSSGEGMPPPPLLHFSAPLLVLPAAAAVELCGLWEQVAAEAGGHAAAAHAHLQPLLSDLAYVLEAAGAEGLLAAAAGGGGGTVSSHGASVASALLTYLQRVGLTAACSMVAGLGSSGSRESRTSQAPKAATNAVAAASPRAAAAEALSRHSTSRPAATALLHGFSPPQLEAQFAAWRAVRLARAAPFLLAMTAQPYLLGLIRAVAEQPRAVVVQTLLLVLALWLADILGSLVLLLQQRACARAARRASTQAQAPAPGLAGTALHTSLQHNYDRLYHVACVYAAPALFLAASIVSRLRPLPSNDVFVGNPRVLLGSAFSRGLVLPSVQQLSWRQAAAAAVLLAPGEALQAAALQPGWRWGWVVAMVVGWRLAACATSAAWEWRARARFLVLQERAQQEPRACEDTKKAKTA</sequence>
<gene>
    <name evidence="3" type="ORF">CHLRE_10g437550v5</name>
</gene>
<dbReference type="AlphaFoldDB" id="A0A2K3DAA5"/>
<evidence type="ECO:0000313" key="3">
    <source>
        <dbReference type="EMBL" id="PNW77459.1"/>
    </source>
</evidence>
<reference evidence="3 4" key="1">
    <citation type="journal article" date="2007" name="Science">
        <title>The Chlamydomonas genome reveals the evolution of key animal and plant functions.</title>
        <authorList>
            <person name="Merchant S.S."/>
            <person name="Prochnik S.E."/>
            <person name="Vallon O."/>
            <person name="Harris E.H."/>
            <person name="Karpowicz S.J."/>
            <person name="Witman G.B."/>
            <person name="Terry A."/>
            <person name="Salamov A."/>
            <person name="Fritz-Laylin L.K."/>
            <person name="Marechal-Drouard L."/>
            <person name="Marshall W.F."/>
            <person name="Qu L.H."/>
            <person name="Nelson D.R."/>
            <person name="Sanderfoot A.A."/>
            <person name="Spalding M.H."/>
            <person name="Kapitonov V.V."/>
            <person name="Ren Q."/>
            <person name="Ferris P."/>
            <person name="Lindquist E."/>
            <person name="Shapiro H."/>
            <person name="Lucas S.M."/>
            <person name="Grimwood J."/>
            <person name="Schmutz J."/>
            <person name="Cardol P."/>
            <person name="Cerutti H."/>
            <person name="Chanfreau G."/>
            <person name="Chen C.L."/>
            <person name="Cognat V."/>
            <person name="Croft M.T."/>
            <person name="Dent R."/>
            <person name="Dutcher S."/>
            <person name="Fernandez E."/>
            <person name="Fukuzawa H."/>
            <person name="Gonzalez-Ballester D."/>
            <person name="Gonzalez-Halphen D."/>
            <person name="Hallmann A."/>
            <person name="Hanikenne M."/>
            <person name="Hippler M."/>
            <person name="Inwood W."/>
            <person name="Jabbari K."/>
            <person name="Kalanon M."/>
            <person name="Kuras R."/>
            <person name="Lefebvre P.A."/>
            <person name="Lemaire S.D."/>
            <person name="Lobanov A.V."/>
            <person name="Lohr M."/>
            <person name="Manuell A."/>
            <person name="Meier I."/>
            <person name="Mets L."/>
            <person name="Mittag M."/>
            <person name="Mittelmeier T."/>
            <person name="Moroney J.V."/>
            <person name="Moseley J."/>
            <person name="Napoli C."/>
            <person name="Nedelcu A.M."/>
            <person name="Niyogi K."/>
            <person name="Novoselov S.V."/>
            <person name="Paulsen I.T."/>
            <person name="Pazour G."/>
            <person name="Purton S."/>
            <person name="Ral J.P."/>
            <person name="Riano-Pachon D.M."/>
            <person name="Riekhof W."/>
            <person name="Rymarquis L."/>
            <person name="Schroda M."/>
            <person name="Stern D."/>
            <person name="Umen J."/>
            <person name="Willows R."/>
            <person name="Wilson N."/>
            <person name="Zimmer S.L."/>
            <person name="Allmer J."/>
            <person name="Balk J."/>
            <person name="Bisova K."/>
            <person name="Chen C.J."/>
            <person name="Elias M."/>
            <person name="Gendler K."/>
            <person name="Hauser C."/>
            <person name="Lamb M.R."/>
            <person name="Ledford H."/>
            <person name="Long J.C."/>
            <person name="Minagawa J."/>
            <person name="Page M.D."/>
            <person name="Pan J."/>
            <person name="Pootakham W."/>
            <person name="Roje S."/>
            <person name="Rose A."/>
            <person name="Stahlberg E."/>
            <person name="Terauchi A.M."/>
            <person name="Yang P."/>
            <person name="Ball S."/>
            <person name="Bowler C."/>
            <person name="Dieckmann C.L."/>
            <person name="Gladyshev V.N."/>
            <person name="Green P."/>
            <person name="Jorgensen R."/>
            <person name="Mayfield S."/>
            <person name="Mueller-Roeber B."/>
            <person name="Rajamani S."/>
            <person name="Sayre R.T."/>
            <person name="Brokstein P."/>
            <person name="Dubchak I."/>
            <person name="Goodstein D."/>
            <person name="Hornick L."/>
            <person name="Huang Y.W."/>
            <person name="Jhaveri J."/>
            <person name="Luo Y."/>
            <person name="Martinez D."/>
            <person name="Ngau W.C."/>
            <person name="Otillar B."/>
            <person name="Poliakov A."/>
            <person name="Porter A."/>
            <person name="Szajkowski L."/>
            <person name="Werner G."/>
            <person name="Zhou K."/>
            <person name="Grigoriev I.V."/>
            <person name="Rokhsar D.S."/>
            <person name="Grossman A.R."/>
        </authorList>
    </citation>
    <scope>NUCLEOTIDE SEQUENCE [LARGE SCALE GENOMIC DNA]</scope>
    <source>
        <strain evidence="4">CC-503</strain>
    </source>
</reference>
<feature type="region of interest" description="Disordered" evidence="1">
    <location>
        <begin position="341"/>
        <end position="433"/>
    </location>
</feature>
<feature type="transmembrane region" description="Helical" evidence="2">
    <location>
        <begin position="1011"/>
        <end position="1035"/>
    </location>
</feature>
<dbReference type="Proteomes" id="UP000006906">
    <property type="component" value="Chromosome 10"/>
</dbReference>
<accession>A0A2K3DAA5</accession>
<keyword evidence="2" id="KW-0812">Transmembrane</keyword>
<evidence type="ECO:0000256" key="1">
    <source>
        <dbReference type="SAM" id="MobiDB-lite"/>
    </source>
</evidence>
<feature type="compositionally biased region" description="Low complexity" evidence="1">
    <location>
        <begin position="417"/>
        <end position="433"/>
    </location>
</feature>
<dbReference type="EMBL" id="CM008971">
    <property type="protein sequence ID" value="PNW77459.1"/>
    <property type="molecule type" value="Genomic_DNA"/>
</dbReference>
<feature type="transmembrane region" description="Helical" evidence="2">
    <location>
        <begin position="146"/>
        <end position="165"/>
    </location>
</feature>
<keyword evidence="2" id="KW-0472">Membrane</keyword>
<keyword evidence="2" id="KW-1133">Transmembrane helix</keyword>
<dbReference type="InParanoid" id="A0A2K3DAA5"/>
<organism evidence="3 4">
    <name type="scientific">Chlamydomonas reinhardtii</name>
    <name type="common">Chlamydomonas smithii</name>
    <dbReference type="NCBI Taxonomy" id="3055"/>
    <lineage>
        <taxon>Eukaryota</taxon>
        <taxon>Viridiplantae</taxon>
        <taxon>Chlorophyta</taxon>
        <taxon>core chlorophytes</taxon>
        <taxon>Chlorophyceae</taxon>
        <taxon>CS clade</taxon>
        <taxon>Chlamydomonadales</taxon>
        <taxon>Chlamydomonadaceae</taxon>
        <taxon>Chlamydomonas</taxon>
    </lineage>
</organism>
<evidence type="ECO:0000313" key="4">
    <source>
        <dbReference type="Proteomes" id="UP000006906"/>
    </source>
</evidence>
<feature type="transmembrane region" description="Helical" evidence="2">
    <location>
        <begin position="33"/>
        <end position="51"/>
    </location>
</feature>
<dbReference type="OrthoDB" id="548957at2759"/>